<sequence>MANISIKSHSILSKIGISLYKTRKSLDQSLTAEIFLQKRDDILAVLPDTLENHSNEEIALFIGIMNTMTSEEPLINETKIAANSNRDLDIELLNFDEYKSVKNIISFGVTINSKINLIKAPLINEILRKPDLKKPLWEKIKNRAH</sequence>
<protein>
    <submittedName>
        <fullName evidence="1">Uncharacterized protein</fullName>
    </submittedName>
</protein>
<organism evidence="1 2">
    <name type="scientific">SAR86 cluster bacterium</name>
    <dbReference type="NCBI Taxonomy" id="2030880"/>
    <lineage>
        <taxon>Bacteria</taxon>
        <taxon>Pseudomonadati</taxon>
        <taxon>Pseudomonadota</taxon>
        <taxon>Gammaproteobacteria</taxon>
        <taxon>SAR86 cluster</taxon>
    </lineage>
</organism>
<name>A0A368C8A3_9GAMM</name>
<evidence type="ECO:0000313" key="1">
    <source>
        <dbReference type="EMBL" id="RCL45635.1"/>
    </source>
</evidence>
<comment type="caution">
    <text evidence="1">The sequence shown here is derived from an EMBL/GenBank/DDBJ whole genome shotgun (WGS) entry which is preliminary data.</text>
</comment>
<dbReference type="EMBL" id="QOPI01000001">
    <property type="protein sequence ID" value="RCL45635.1"/>
    <property type="molecule type" value="Genomic_DNA"/>
</dbReference>
<dbReference type="AlphaFoldDB" id="A0A368C8A3"/>
<dbReference type="Proteomes" id="UP000252915">
    <property type="component" value="Unassembled WGS sequence"/>
</dbReference>
<proteinExistence type="predicted"/>
<evidence type="ECO:0000313" key="2">
    <source>
        <dbReference type="Proteomes" id="UP000252915"/>
    </source>
</evidence>
<gene>
    <name evidence="1" type="ORF">DBW92_00020</name>
</gene>
<accession>A0A368C8A3</accession>
<reference evidence="1 2" key="1">
    <citation type="journal article" date="2018" name="Microbiome">
        <title>Fine metagenomic profile of the Mediterranean stratified and mixed water columns revealed by assembly and recruitment.</title>
        <authorList>
            <person name="Haro-Moreno J.M."/>
            <person name="Lopez-Perez M."/>
            <person name="De La Torre J.R."/>
            <person name="Picazo A."/>
            <person name="Camacho A."/>
            <person name="Rodriguez-Valera F."/>
        </authorList>
    </citation>
    <scope>NUCLEOTIDE SEQUENCE [LARGE SCALE GENOMIC DNA]</scope>
    <source>
        <strain evidence="1">MED-G78</strain>
    </source>
</reference>